<evidence type="ECO:0000256" key="1">
    <source>
        <dbReference type="SAM" id="Phobius"/>
    </source>
</evidence>
<dbReference type="EMBL" id="HBJA01094395">
    <property type="protein sequence ID" value="CAE0821591.1"/>
    <property type="molecule type" value="Transcribed_RNA"/>
</dbReference>
<proteinExistence type="predicted"/>
<evidence type="ECO:0000313" key="2">
    <source>
        <dbReference type="EMBL" id="CAE0821591.1"/>
    </source>
</evidence>
<reference evidence="2" key="1">
    <citation type="submission" date="2021-01" db="EMBL/GenBank/DDBJ databases">
        <authorList>
            <person name="Corre E."/>
            <person name="Pelletier E."/>
            <person name="Niang G."/>
            <person name="Scheremetjew M."/>
            <person name="Finn R."/>
            <person name="Kale V."/>
            <person name="Holt S."/>
            <person name="Cochrane G."/>
            <person name="Meng A."/>
            <person name="Brown T."/>
            <person name="Cohen L."/>
        </authorList>
    </citation>
    <scope>NUCLEOTIDE SEQUENCE</scope>
    <source>
        <strain evidence="2">CCMP1594</strain>
    </source>
</reference>
<feature type="transmembrane region" description="Helical" evidence="1">
    <location>
        <begin position="55"/>
        <end position="75"/>
    </location>
</feature>
<name>A0A7S4G0T9_9EUGL</name>
<sequence>MKWDSSTCTDITGSVTVYGCSNCTLNVTYSTPAASCYLQMTFGSATVIEDDNDELLYLLFLLLLIPIIGGGAFLYMKRAKSLSADEEYPTIDYPVWNEAPYNAYEAVQYPHIDAYGPLDVAYYGPPDVAYSPALPNTPVEWAADTPAYY</sequence>
<gene>
    <name evidence="2" type="ORF">EGYM00163_LOCUS32765</name>
</gene>
<keyword evidence="1" id="KW-1133">Transmembrane helix</keyword>
<keyword evidence="1" id="KW-0812">Transmembrane</keyword>
<dbReference type="AlphaFoldDB" id="A0A7S4G0T9"/>
<protein>
    <submittedName>
        <fullName evidence="2">Uncharacterized protein</fullName>
    </submittedName>
</protein>
<keyword evidence="1" id="KW-0472">Membrane</keyword>
<organism evidence="2">
    <name type="scientific">Eutreptiella gymnastica</name>
    <dbReference type="NCBI Taxonomy" id="73025"/>
    <lineage>
        <taxon>Eukaryota</taxon>
        <taxon>Discoba</taxon>
        <taxon>Euglenozoa</taxon>
        <taxon>Euglenida</taxon>
        <taxon>Spirocuta</taxon>
        <taxon>Euglenophyceae</taxon>
        <taxon>Eutreptiales</taxon>
        <taxon>Eutreptiaceae</taxon>
        <taxon>Eutreptiella</taxon>
    </lineage>
</organism>
<accession>A0A7S4G0T9</accession>